<dbReference type="EMBL" id="CP019476">
    <property type="protein sequence ID" value="UQC82087.1"/>
    <property type="molecule type" value="Genomic_DNA"/>
</dbReference>
<gene>
    <name evidence="2" type="ORF">CLUP02_07573</name>
</gene>
<name>A0A9Q8WGM3_9PEZI</name>
<feature type="compositionally biased region" description="Basic residues" evidence="1">
    <location>
        <begin position="165"/>
        <end position="182"/>
    </location>
</feature>
<keyword evidence="3" id="KW-1185">Reference proteome</keyword>
<evidence type="ECO:0000313" key="2">
    <source>
        <dbReference type="EMBL" id="UQC82087.1"/>
    </source>
</evidence>
<reference evidence="2" key="1">
    <citation type="journal article" date="2021" name="Mol. Plant Microbe Interact.">
        <title>Complete Genome Sequence of the Plant-Pathogenic Fungus Colletotrichum lupini.</title>
        <authorList>
            <person name="Baroncelli R."/>
            <person name="Pensec F."/>
            <person name="Da Lio D."/>
            <person name="Boufleur T."/>
            <person name="Vicente I."/>
            <person name="Sarrocco S."/>
            <person name="Picot A."/>
            <person name="Baraldi E."/>
            <person name="Sukno S."/>
            <person name="Thon M."/>
            <person name="Le Floch G."/>
        </authorList>
    </citation>
    <scope>NUCLEOTIDE SEQUENCE</scope>
    <source>
        <strain evidence="2">IMI 504893</strain>
    </source>
</reference>
<protein>
    <submittedName>
        <fullName evidence="2">Uncharacterized protein</fullName>
    </submittedName>
</protein>
<dbReference type="RefSeq" id="XP_049143710.1">
    <property type="nucleotide sequence ID" value="XM_049286567.1"/>
</dbReference>
<evidence type="ECO:0000256" key="1">
    <source>
        <dbReference type="SAM" id="MobiDB-lite"/>
    </source>
</evidence>
<evidence type="ECO:0000313" key="3">
    <source>
        <dbReference type="Proteomes" id="UP000830671"/>
    </source>
</evidence>
<sequence>MSYNIPPPLQKANIVSEPLLRDCTVRTMRLLLYPLLRPIPSASFFYLPSHGSRQQSRRSESVPRSTMDLVRNVLPQRLSRYVTLGSELLVLLQERYGDHIDFCIAHENDRWYFDCPEQLQEVRNTLGFPHPIVDADTEPILTVANREIVTQIADRRDAAREAARRERRRRERRKGGGTSSRR</sequence>
<dbReference type="AlphaFoldDB" id="A0A9Q8WGM3"/>
<organism evidence="2 3">
    <name type="scientific">Colletotrichum lupini</name>
    <dbReference type="NCBI Taxonomy" id="145971"/>
    <lineage>
        <taxon>Eukaryota</taxon>
        <taxon>Fungi</taxon>
        <taxon>Dikarya</taxon>
        <taxon>Ascomycota</taxon>
        <taxon>Pezizomycotina</taxon>
        <taxon>Sordariomycetes</taxon>
        <taxon>Hypocreomycetidae</taxon>
        <taxon>Glomerellales</taxon>
        <taxon>Glomerellaceae</taxon>
        <taxon>Colletotrichum</taxon>
        <taxon>Colletotrichum acutatum species complex</taxon>
    </lineage>
</organism>
<dbReference type="GeneID" id="73341577"/>
<dbReference type="KEGG" id="clup:CLUP02_07573"/>
<feature type="compositionally biased region" description="Basic and acidic residues" evidence="1">
    <location>
        <begin position="154"/>
        <end position="164"/>
    </location>
</feature>
<dbReference type="Proteomes" id="UP000830671">
    <property type="component" value="Chromosome 4"/>
</dbReference>
<feature type="region of interest" description="Disordered" evidence="1">
    <location>
        <begin position="154"/>
        <end position="182"/>
    </location>
</feature>
<accession>A0A9Q8WGM3</accession>
<proteinExistence type="predicted"/>